<reference evidence="8" key="1">
    <citation type="journal article" date="2020" name="Stud. Mycol.">
        <title>101 Dothideomycetes genomes: a test case for predicting lifestyles and emergence of pathogens.</title>
        <authorList>
            <person name="Haridas S."/>
            <person name="Albert R."/>
            <person name="Binder M."/>
            <person name="Bloem J."/>
            <person name="Labutti K."/>
            <person name="Salamov A."/>
            <person name="Andreopoulos B."/>
            <person name="Baker S."/>
            <person name="Barry K."/>
            <person name="Bills G."/>
            <person name="Bluhm B."/>
            <person name="Cannon C."/>
            <person name="Castanera R."/>
            <person name="Culley D."/>
            <person name="Daum C."/>
            <person name="Ezra D."/>
            <person name="Gonzalez J."/>
            <person name="Henrissat B."/>
            <person name="Kuo A."/>
            <person name="Liang C."/>
            <person name="Lipzen A."/>
            <person name="Lutzoni F."/>
            <person name="Magnuson J."/>
            <person name="Mondo S."/>
            <person name="Nolan M."/>
            <person name="Ohm R."/>
            <person name="Pangilinan J."/>
            <person name="Park H.-J."/>
            <person name="Ramirez L."/>
            <person name="Alfaro M."/>
            <person name="Sun H."/>
            <person name="Tritt A."/>
            <person name="Yoshinaga Y."/>
            <person name="Zwiers L.-H."/>
            <person name="Turgeon B."/>
            <person name="Goodwin S."/>
            <person name="Spatafora J."/>
            <person name="Crous P."/>
            <person name="Grigoriev I."/>
        </authorList>
    </citation>
    <scope>NUCLEOTIDE SEQUENCE</scope>
    <source>
        <strain evidence="8">CBS 175.79</strain>
    </source>
</reference>
<evidence type="ECO:0000313" key="8">
    <source>
        <dbReference type="EMBL" id="KAF2017994.1"/>
    </source>
</evidence>
<dbReference type="GO" id="GO:0016491">
    <property type="term" value="F:oxidoreductase activity"/>
    <property type="evidence" value="ECO:0007669"/>
    <property type="project" value="UniProtKB-KW"/>
</dbReference>
<dbReference type="EMBL" id="ML978068">
    <property type="protein sequence ID" value="KAF2017994.1"/>
    <property type="molecule type" value="Genomic_DNA"/>
</dbReference>
<dbReference type="PANTHER" id="PTHR42973:SF39">
    <property type="entry name" value="FAD-BINDING PCMH-TYPE DOMAIN-CONTAINING PROTEIN"/>
    <property type="match status" value="1"/>
</dbReference>
<evidence type="ECO:0000256" key="5">
    <source>
        <dbReference type="ARBA" id="ARBA00023002"/>
    </source>
</evidence>
<dbReference type="RefSeq" id="XP_033386333.1">
    <property type="nucleotide sequence ID" value="XM_033533066.1"/>
</dbReference>
<dbReference type="GO" id="GO:0071949">
    <property type="term" value="F:FAD binding"/>
    <property type="evidence" value="ECO:0007669"/>
    <property type="project" value="InterPro"/>
</dbReference>
<evidence type="ECO:0000256" key="6">
    <source>
        <dbReference type="SAM" id="SignalP"/>
    </source>
</evidence>
<dbReference type="InterPro" id="IPR036318">
    <property type="entry name" value="FAD-bd_PCMH-like_sf"/>
</dbReference>
<dbReference type="SUPFAM" id="SSF56176">
    <property type="entry name" value="FAD-binding/transporter-associated domain-like"/>
    <property type="match status" value="1"/>
</dbReference>
<accession>A0A6A5Y0B0</accession>
<feature type="signal peptide" evidence="6">
    <location>
        <begin position="1"/>
        <end position="21"/>
    </location>
</feature>
<dbReference type="InterPro" id="IPR012951">
    <property type="entry name" value="BBE"/>
</dbReference>
<evidence type="ECO:0000256" key="2">
    <source>
        <dbReference type="ARBA" id="ARBA00005466"/>
    </source>
</evidence>
<evidence type="ECO:0000256" key="3">
    <source>
        <dbReference type="ARBA" id="ARBA00022630"/>
    </source>
</evidence>
<name>A0A6A5Y0B0_9PLEO</name>
<dbReference type="Pfam" id="PF01565">
    <property type="entry name" value="FAD_binding_4"/>
    <property type="match status" value="1"/>
</dbReference>
<evidence type="ECO:0000256" key="1">
    <source>
        <dbReference type="ARBA" id="ARBA00001974"/>
    </source>
</evidence>
<comment type="cofactor">
    <cofactor evidence="1">
        <name>FAD</name>
        <dbReference type="ChEBI" id="CHEBI:57692"/>
    </cofactor>
</comment>
<dbReference type="InterPro" id="IPR016169">
    <property type="entry name" value="FAD-bd_PCMH_sub2"/>
</dbReference>
<gene>
    <name evidence="8" type="ORF">BU24DRAFT_479310</name>
</gene>
<dbReference type="InterPro" id="IPR050416">
    <property type="entry name" value="FAD-linked_Oxidoreductase"/>
</dbReference>
<evidence type="ECO:0000313" key="9">
    <source>
        <dbReference type="Proteomes" id="UP000799778"/>
    </source>
</evidence>
<dbReference type="Gene3D" id="3.30.465.10">
    <property type="match status" value="2"/>
</dbReference>
<dbReference type="OrthoDB" id="9983560at2759"/>
<evidence type="ECO:0000256" key="4">
    <source>
        <dbReference type="ARBA" id="ARBA00022827"/>
    </source>
</evidence>
<keyword evidence="5" id="KW-0560">Oxidoreductase</keyword>
<dbReference type="InterPro" id="IPR006094">
    <property type="entry name" value="Oxid_FAD_bind_N"/>
</dbReference>
<keyword evidence="4" id="KW-0274">FAD</keyword>
<keyword evidence="6" id="KW-0732">Signal</keyword>
<dbReference type="PROSITE" id="PS51387">
    <property type="entry name" value="FAD_PCMH"/>
    <property type="match status" value="1"/>
</dbReference>
<dbReference type="GeneID" id="54290463"/>
<proteinExistence type="inferred from homology"/>
<organism evidence="8 9">
    <name type="scientific">Aaosphaeria arxii CBS 175.79</name>
    <dbReference type="NCBI Taxonomy" id="1450172"/>
    <lineage>
        <taxon>Eukaryota</taxon>
        <taxon>Fungi</taxon>
        <taxon>Dikarya</taxon>
        <taxon>Ascomycota</taxon>
        <taxon>Pezizomycotina</taxon>
        <taxon>Dothideomycetes</taxon>
        <taxon>Pleosporomycetidae</taxon>
        <taxon>Pleosporales</taxon>
        <taxon>Pleosporales incertae sedis</taxon>
        <taxon>Aaosphaeria</taxon>
    </lineage>
</organism>
<dbReference type="InterPro" id="IPR016166">
    <property type="entry name" value="FAD-bd_PCMH"/>
</dbReference>
<keyword evidence="3" id="KW-0285">Flavoprotein</keyword>
<dbReference type="AlphaFoldDB" id="A0A6A5Y0B0"/>
<dbReference type="Pfam" id="PF08031">
    <property type="entry name" value="BBE"/>
    <property type="match status" value="1"/>
</dbReference>
<sequence>MLSLYILPFLLSFLFSTPIEAQDKAPLATWNGRQYRCKCYKTDACWPATASWNELNTTVNGNLFKVVPPGATCYNTFDGKSTYNQQQCQAANSGWSREDWHAEQQITNMWTFWTNHTCNPTTNRNNAQQCTLGHLPEFVIMAKTAAHIKAGVDFARSNNLRLLIRNTGHDFMGRSTGYGSLAINTHSFKDVKFVSTYTGPGDQEWKGGAVTVGAGIQGRELYKLANQQSPKVVVVGGECPTVGFAGGYIQGGGHGPMASFYGMAADHVLSFDVVLANGTLTTASSTTNPDLFWALKGGGPSTFAAIVSLTVKTFPEVPSAGVTLSIRSTGDLFWKGVTVFHNLANLYVENGMFVYYELSSNSLNVQPFVGPNMTKTRIETVLKPLFDGLKAAGVQYTTSTREFPTFFDLYTAMFQDESAGFSGLVGGRLFTKEDIRTRGDDIVKGYKTAVGAGGAGGGFTAIIGHIVGPGYALPKVDNAIHPSWRNASSFSITMVSVDGAASLSAKATAQNRLTNVVDKALRDASPSGAAYVNEGDLEEPNWQQAYWGSNYPRLLELKKKWDPEGVFYARTTPGTEDWESIEWGSRLCKKVS</sequence>
<keyword evidence="9" id="KW-1185">Reference proteome</keyword>
<feature type="domain" description="FAD-binding PCMH-type" evidence="7">
    <location>
        <begin position="132"/>
        <end position="316"/>
    </location>
</feature>
<evidence type="ECO:0000259" key="7">
    <source>
        <dbReference type="PROSITE" id="PS51387"/>
    </source>
</evidence>
<protein>
    <submittedName>
        <fullName evidence="8">FAD binding domain-containing protein</fullName>
    </submittedName>
</protein>
<feature type="chain" id="PRO_5025532649" evidence="6">
    <location>
        <begin position="22"/>
        <end position="592"/>
    </location>
</feature>
<comment type="similarity">
    <text evidence="2">Belongs to the oxygen-dependent FAD-linked oxidoreductase family.</text>
</comment>
<dbReference type="Proteomes" id="UP000799778">
    <property type="component" value="Unassembled WGS sequence"/>
</dbReference>
<dbReference type="PANTHER" id="PTHR42973">
    <property type="entry name" value="BINDING OXIDOREDUCTASE, PUTATIVE (AFU_ORTHOLOGUE AFUA_1G17690)-RELATED"/>
    <property type="match status" value="1"/>
</dbReference>